<keyword evidence="1" id="KW-0472">Membrane</keyword>
<dbReference type="EMBL" id="JAPUFD010000008">
    <property type="protein sequence ID" value="MDI1488872.1"/>
    <property type="molecule type" value="Genomic_DNA"/>
</dbReference>
<proteinExistence type="predicted"/>
<evidence type="ECO:0000256" key="1">
    <source>
        <dbReference type="SAM" id="Phobius"/>
    </source>
</evidence>
<keyword evidence="1" id="KW-0812">Transmembrane</keyword>
<sequence length="235" mass="26143">MTVLARLRSCTLTTLYEKDESVLLGLLLICQAFYMYILFGPIEELVIPAANIGSHLIAFNLLTSAYTLLLVHSRLIWGEIVLILNWFNVTALYFRHLRLPFFVHIPVVAGPLAWSYVVLFTNGAAMINSSGTAATIVANVAVWSWMLYGLFFLAAFQDYGVGLATSFLTAALAVQQMAINIDVLQLIFSFTILGALLFSTCVVIVLRIFGKELNIIRYDDEAVTVGERCFLLDED</sequence>
<dbReference type="Pfam" id="PF08611">
    <property type="entry name" value="DUF1774"/>
    <property type="match status" value="1"/>
</dbReference>
<feature type="transmembrane region" description="Helical" evidence="1">
    <location>
        <begin position="161"/>
        <end position="181"/>
    </location>
</feature>
<feature type="transmembrane region" description="Helical" evidence="1">
    <location>
        <begin position="46"/>
        <end position="69"/>
    </location>
</feature>
<gene>
    <name evidence="2" type="ORF">OHK93_008149</name>
</gene>
<name>A0AA43QN34_9LECA</name>
<keyword evidence="3" id="KW-1185">Reference proteome</keyword>
<feature type="transmembrane region" description="Helical" evidence="1">
    <location>
        <begin position="22"/>
        <end position="39"/>
    </location>
</feature>
<dbReference type="InterPro" id="IPR013920">
    <property type="entry name" value="DUF1774_fun"/>
</dbReference>
<organism evidence="2 3">
    <name type="scientific">Ramalina farinacea</name>
    <dbReference type="NCBI Taxonomy" id="258253"/>
    <lineage>
        <taxon>Eukaryota</taxon>
        <taxon>Fungi</taxon>
        <taxon>Dikarya</taxon>
        <taxon>Ascomycota</taxon>
        <taxon>Pezizomycotina</taxon>
        <taxon>Lecanoromycetes</taxon>
        <taxon>OSLEUM clade</taxon>
        <taxon>Lecanoromycetidae</taxon>
        <taxon>Lecanorales</taxon>
        <taxon>Lecanorineae</taxon>
        <taxon>Ramalinaceae</taxon>
        <taxon>Ramalina</taxon>
    </lineage>
</organism>
<evidence type="ECO:0000313" key="2">
    <source>
        <dbReference type="EMBL" id="MDI1488872.1"/>
    </source>
</evidence>
<reference evidence="2" key="1">
    <citation type="journal article" date="2023" name="Genome Biol. Evol.">
        <title>First Whole Genome Sequence and Flow Cytometry Genome Size Data for the Lichen-Forming Fungus Ramalina farinacea (Ascomycota).</title>
        <authorList>
            <person name="Llewellyn T."/>
            <person name="Mian S."/>
            <person name="Hill R."/>
            <person name="Leitch I.J."/>
            <person name="Gaya E."/>
        </authorList>
    </citation>
    <scope>NUCLEOTIDE SEQUENCE</scope>
    <source>
        <strain evidence="2">LIQ254RAFAR</strain>
    </source>
</reference>
<comment type="caution">
    <text evidence="2">The sequence shown here is derived from an EMBL/GenBank/DDBJ whole genome shotgun (WGS) entry which is preliminary data.</text>
</comment>
<feature type="transmembrane region" description="Helical" evidence="1">
    <location>
        <begin position="101"/>
        <end position="121"/>
    </location>
</feature>
<accession>A0AA43QN34</accession>
<dbReference type="Proteomes" id="UP001161017">
    <property type="component" value="Unassembled WGS sequence"/>
</dbReference>
<protein>
    <submittedName>
        <fullName evidence="2">Uncharacterized protein</fullName>
    </submittedName>
</protein>
<feature type="transmembrane region" description="Helical" evidence="1">
    <location>
        <begin position="133"/>
        <end position="154"/>
    </location>
</feature>
<dbReference type="AlphaFoldDB" id="A0AA43QN34"/>
<feature type="transmembrane region" description="Helical" evidence="1">
    <location>
        <begin position="187"/>
        <end position="209"/>
    </location>
</feature>
<evidence type="ECO:0000313" key="3">
    <source>
        <dbReference type="Proteomes" id="UP001161017"/>
    </source>
</evidence>
<dbReference type="PANTHER" id="PTHR37992">
    <property type="entry name" value="EXPRESSED PROTEIN"/>
    <property type="match status" value="1"/>
</dbReference>
<keyword evidence="1" id="KW-1133">Transmembrane helix</keyword>
<dbReference type="PANTHER" id="PTHR37992:SF1">
    <property type="entry name" value="DUF1774-DOMAIN-CONTAINING PROTEIN"/>
    <property type="match status" value="1"/>
</dbReference>